<comment type="caution">
    <text evidence="8">The sequence shown here is derived from an EMBL/GenBank/DDBJ whole genome shotgun (WGS) entry which is preliminary data.</text>
</comment>
<feature type="transmembrane region" description="Helical" evidence="6">
    <location>
        <begin position="202"/>
        <end position="220"/>
    </location>
</feature>
<feature type="domain" description="Major facilitator superfamily (MFS) profile" evidence="7">
    <location>
        <begin position="1"/>
        <end position="348"/>
    </location>
</feature>
<evidence type="ECO:0000256" key="3">
    <source>
        <dbReference type="ARBA" id="ARBA00022692"/>
    </source>
</evidence>
<dbReference type="GO" id="GO:0022857">
    <property type="term" value="F:transmembrane transporter activity"/>
    <property type="evidence" value="ECO:0007669"/>
    <property type="project" value="InterPro"/>
</dbReference>
<sequence>MSLSLYFAGFALAQLVGGPLSDAFGRRKATLLFLGIFIFGSLLAALATDVRWLLAGRLVQGIGASIGAAVARAIVRDQFTGPQAARIMNTIGIMLSVGPALAPTVGGMLLAAFGWQSIFLTLLAFGLVAAGSVLFFMKETADPDRSLARPGRLLRAYGSLLADLRFLCGSSVLMGTIGALYAQSTMLPFILIKLVGLTPTQFGMGMLAQTGSYFLGSLALRQAAPRLGGHRAAMTGLGFTLAGAISMLASTHFVAPSYLSIMLPVALCTFGLAMVSPHVVTATLAPFPHVAGSASALMGFIQMGGGFVAGSLAALVGTPLQAFGVIIPAMELLAVASYIVFVGISRRHGSRSFDQA</sequence>
<dbReference type="SUPFAM" id="SSF103473">
    <property type="entry name" value="MFS general substrate transporter"/>
    <property type="match status" value="1"/>
</dbReference>
<reference evidence="8 9" key="1">
    <citation type="submission" date="2020-08" db="EMBL/GenBank/DDBJ databases">
        <title>Genomic Encyclopedia of Type Strains, Phase IV (KMG-IV): sequencing the most valuable type-strain genomes for metagenomic binning, comparative biology and taxonomic classification.</title>
        <authorList>
            <person name="Goeker M."/>
        </authorList>
    </citation>
    <scope>NUCLEOTIDE SEQUENCE [LARGE SCALE GENOMIC DNA]</scope>
    <source>
        <strain evidence="8 9">DSM 29853</strain>
    </source>
</reference>
<dbReference type="AlphaFoldDB" id="A0A7W6J7A5"/>
<feature type="transmembrane region" description="Helical" evidence="6">
    <location>
        <begin position="31"/>
        <end position="48"/>
    </location>
</feature>
<evidence type="ECO:0000256" key="2">
    <source>
        <dbReference type="ARBA" id="ARBA00022448"/>
    </source>
</evidence>
<feature type="transmembrane region" description="Helical" evidence="6">
    <location>
        <begin position="87"/>
        <end position="112"/>
    </location>
</feature>
<feature type="transmembrane region" description="Helical" evidence="6">
    <location>
        <begin position="322"/>
        <end position="344"/>
    </location>
</feature>
<dbReference type="InterPro" id="IPR020846">
    <property type="entry name" value="MFS_dom"/>
</dbReference>
<keyword evidence="4 6" id="KW-1133">Transmembrane helix</keyword>
<feature type="transmembrane region" description="Helical" evidence="6">
    <location>
        <begin position="118"/>
        <end position="137"/>
    </location>
</feature>
<feature type="transmembrane region" description="Helical" evidence="6">
    <location>
        <begin position="6"/>
        <end position="24"/>
    </location>
</feature>
<dbReference type="Proteomes" id="UP000528286">
    <property type="component" value="Unassembled WGS sequence"/>
</dbReference>
<dbReference type="EMBL" id="JACIEZ010000004">
    <property type="protein sequence ID" value="MBB4065252.1"/>
    <property type="molecule type" value="Genomic_DNA"/>
</dbReference>
<keyword evidence="2" id="KW-0813">Transport</keyword>
<feature type="transmembrane region" description="Helical" evidence="6">
    <location>
        <begin position="232"/>
        <end position="255"/>
    </location>
</feature>
<dbReference type="CDD" id="cd17320">
    <property type="entry name" value="MFS_MdfA_MDR_like"/>
    <property type="match status" value="1"/>
</dbReference>
<protein>
    <submittedName>
        <fullName evidence="8">DHA1 family purine ribonucleoside efflux pump-like MFS transporter/DHA1 family bicyclomycin/chloramphenicol resistance-like MFS transporter</fullName>
    </submittedName>
</protein>
<dbReference type="PANTHER" id="PTHR42718">
    <property type="entry name" value="MAJOR FACILITATOR SUPERFAMILY MULTIDRUG TRANSPORTER MFSC"/>
    <property type="match status" value="1"/>
</dbReference>
<evidence type="ECO:0000313" key="9">
    <source>
        <dbReference type="Proteomes" id="UP000528286"/>
    </source>
</evidence>
<evidence type="ECO:0000313" key="8">
    <source>
        <dbReference type="EMBL" id="MBB4065252.1"/>
    </source>
</evidence>
<keyword evidence="9" id="KW-1185">Reference proteome</keyword>
<proteinExistence type="predicted"/>
<dbReference type="PANTHER" id="PTHR42718:SF9">
    <property type="entry name" value="MAJOR FACILITATOR SUPERFAMILY MULTIDRUG TRANSPORTER MFSC"/>
    <property type="match status" value="1"/>
</dbReference>
<dbReference type="PROSITE" id="PS50850">
    <property type="entry name" value="MFS"/>
    <property type="match status" value="1"/>
</dbReference>
<evidence type="ECO:0000259" key="7">
    <source>
        <dbReference type="PROSITE" id="PS50850"/>
    </source>
</evidence>
<dbReference type="Pfam" id="PF07690">
    <property type="entry name" value="MFS_1"/>
    <property type="match status" value="1"/>
</dbReference>
<gene>
    <name evidence="8" type="ORF">GGR23_002453</name>
</gene>
<feature type="transmembrane region" description="Helical" evidence="6">
    <location>
        <begin position="261"/>
        <end position="284"/>
    </location>
</feature>
<evidence type="ECO:0000256" key="4">
    <source>
        <dbReference type="ARBA" id="ARBA00022989"/>
    </source>
</evidence>
<comment type="subcellular location">
    <subcellularLocation>
        <location evidence="1">Membrane</location>
        <topology evidence="1">Multi-pass membrane protein</topology>
    </subcellularLocation>
</comment>
<dbReference type="InterPro" id="IPR036259">
    <property type="entry name" value="MFS_trans_sf"/>
</dbReference>
<keyword evidence="3 6" id="KW-0812">Transmembrane</keyword>
<dbReference type="GO" id="GO:0016020">
    <property type="term" value="C:membrane"/>
    <property type="evidence" value="ECO:0007669"/>
    <property type="project" value="UniProtKB-SubCell"/>
</dbReference>
<dbReference type="InterPro" id="IPR011701">
    <property type="entry name" value="MFS"/>
</dbReference>
<feature type="transmembrane region" description="Helical" evidence="6">
    <location>
        <begin position="158"/>
        <end position="182"/>
    </location>
</feature>
<name>A0A7W6J7A5_9HYPH</name>
<evidence type="ECO:0000256" key="5">
    <source>
        <dbReference type="ARBA" id="ARBA00023136"/>
    </source>
</evidence>
<dbReference type="Gene3D" id="1.20.1720.10">
    <property type="entry name" value="Multidrug resistance protein D"/>
    <property type="match status" value="1"/>
</dbReference>
<accession>A0A7W6J7A5</accession>
<evidence type="ECO:0000256" key="1">
    <source>
        <dbReference type="ARBA" id="ARBA00004141"/>
    </source>
</evidence>
<feature type="transmembrane region" description="Helical" evidence="6">
    <location>
        <begin position="296"/>
        <end position="316"/>
    </location>
</feature>
<feature type="transmembrane region" description="Helical" evidence="6">
    <location>
        <begin position="54"/>
        <end position="75"/>
    </location>
</feature>
<organism evidence="8 9">
    <name type="scientific">Gellertiella hungarica</name>
    <dbReference type="NCBI Taxonomy" id="1572859"/>
    <lineage>
        <taxon>Bacteria</taxon>
        <taxon>Pseudomonadati</taxon>
        <taxon>Pseudomonadota</taxon>
        <taxon>Alphaproteobacteria</taxon>
        <taxon>Hyphomicrobiales</taxon>
        <taxon>Rhizobiaceae</taxon>
        <taxon>Gellertiella</taxon>
    </lineage>
</organism>
<keyword evidence="5 6" id="KW-0472">Membrane</keyword>
<evidence type="ECO:0000256" key="6">
    <source>
        <dbReference type="SAM" id="Phobius"/>
    </source>
</evidence>